<dbReference type="AlphaFoldDB" id="A0A0P4YAA4"/>
<dbReference type="SUPFAM" id="SSF53300">
    <property type="entry name" value="vWA-like"/>
    <property type="match status" value="1"/>
</dbReference>
<dbReference type="SMART" id="SM00609">
    <property type="entry name" value="VIT"/>
    <property type="match status" value="1"/>
</dbReference>
<dbReference type="PANTHER" id="PTHR10338:SF108">
    <property type="entry name" value="INTER-ALPHA-TRYPSIN INHIBITOR HEAVY CHAIN H4-LIKE PROTEIN"/>
    <property type="match status" value="1"/>
</dbReference>
<dbReference type="PANTHER" id="PTHR10338">
    <property type="entry name" value="INTER-ALPHA-TRYPSIN INHIBITOR HEAVY CHAIN FAMILY MEMBER"/>
    <property type="match status" value="1"/>
</dbReference>
<dbReference type="InterPro" id="IPR050934">
    <property type="entry name" value="ITIH"/>
</dbReference>
<dbReference type="PROSITE" id="PS51468">
    <property type="entry name" value="VIT"/>
    <property type="match status" value="1"/>
</dbReference>
<name>A0A0P4YAA4_9CRUS</name>
<accession>A0A0P4YAA4</accession>
<dbReference type="InterPro" id="IPR036465">
    <property type="entry name" value="vWFA_dom_sf"/>
</dbReference>
<dbReference type="GO" id="GO:0032991">
    <property type="term" value="C:protein-containing complex"/>
    <property type="evidence" value="ECO:0007669"/>
    <property type="project" value="UniProtKB-ARBA"/>
</dbReference>
<reference evidence="1" key="2">
    <citation type="submission" date="2015-10" db="EMBL/GenBank/DDBJ databases">
        <authorList>
            <person name="Gilbert D.G."/>
        </authorList>
    </citation>
    <scope>NUCLEOTIDE SEQUENCE</scope>
</reference>
<sequence length="909" mass="101227">MTETTRFSFRISALIILQLWLMFASASPANRVWIVRRDVQNLVEATTELDQPKEQKVENALPRIYFMEIVSDIRLRYASTKVTSKVANPADKAQEATFHVVLPDTAFISSFLMEIDGKVYKASVKEKEEAQTDYQNAVDAGLSAAQVTANARDANQFTVSVNVEPQAKMLFNLTYEELLTRRRGIYEQAIHVSPGSIIPQMSVRVNIFETLPINKITVPQLRGNDIEQNQDLSENEVAKIIRTNETVVSVVYEPTETQQIQSSKDGLQGQFVVQYDVDRSSIERKGGEIHVVDGYFVHFFAPTTLPALPKHVIFVLDTSGSMAGTRIEQTKQAMNSILDQLREDDLFSVVEFSTGVAEWDLRKPYKGLEPYYYNVPSEDTTEVPQTYVTELEENFGLFDDIFAYPVTERSIKRAKEFVNTMDVTSSTNINDALLLALKNSQSVQSRLRLTPIIIFLTDGEPTSGVVDKTEILANVRKGNSDDVVSIFSLAFGTGTDYDFLTKISSQNRGFARKIYEAADATLQLKGFFEEVASPLLNNVRFVYNKDGPVHDVTETNVPNFFKGTEFVVAGRIDSDSKLSASITGTGASGSFLFPDIRPVIDDYILLPNPNNSVVETVPAKKSFSLEKIWAYMTIQDMLKKRQIVDDAKAIAEFNGKALNLSLTYGFVTPLTSLVVVKPNSTAATADVRPADAYQGLQPFYGMTLAAPSPIAAFSPNHFSGGIRQPAFGVSAFVAPGYQAIPFKRPITSTFRPHFGTSQSPHITEHFETSRSPHITEHFEFPSFSPEEWISQFEHNLTHVKIPAGNETLDLSWEDELPDVEYESCTTNRLHHAVCKSIWKCSTILHESTFVSKELTVDAKAACVIENKYVGICCDASPIFPELSIDFTTIIPELETTTSVDDSSTFTSDP</sequence>
<dbReference type="EMBL" id="GDIP01230408">
    <property type="protein sequence ID" value="JAI92993.1"/>
    <property type="molecule type" value="Transcribed_RNA"/>
</dbReference>
<dbReference type="Gene3D" id="3.40.50.410">
    <property type="entry name" value="von Willebrand factor, type A domain"/>
    <property type="match status" value="1"/>
</dbReference>
<dbReference type="Pfam" id="PF08487">
    <property type="entry name" value="VIT"/>
    <property type="match status" value="1"/>
</dbReference>
<evidence type="ECO:0000313" key="1">
    <source>
        <dbReference type="EMBL" id="JAI92993.1"/>
    </source>
</evidence>
<dbReference type="Pfam" id="PF13519">
    <property type="entry name" value="VWA_2"/>
    <property type="match status" value="1"/>
</dbReference>
<organism evidence="1">
    <name type="scientific">Daphnia magna</name>
    <dbReference type="NCBI Taxonomy" id="35525"/>
    <lineage>
        <taxon>Eukaryota</taxon>
        <taxon>Metazoa</taxon>
        <taxon>Ecdysozoa</taxon>
        <taxon>Arthropoda</taxon>
        <taxon>Crustacea</taxon>
        <taxon>Branchiopoda</taxon>
        <taxon>Diplostraca</taxon>
        <taxon>Cladocera</taxon>
        <taxon>Anomopoda</taxon>
        <taxon>Daphniidae</taxon>
        <taxon>Daphnia</taxon>
    </lineage>
</organism>
<dbReference type="InterPro" id="IPR002035">
    <property type="entry name" value="VWF_A"/>
</dbReference>
<dbReference type="PROSITE" id="PS50234">
    <property type="entry name" value="VWFA"/>
    <property type="match status" value="1"/>
</dbReference>
<reference evidence="1" key="1">
    <citation type="submission" date="2015-10" db="EMBL/GenBank/DDBJ databases">
        <title>Daphnia magna gene sets from two clonal populations assembled and annotated with EvidentialGene.</title>
        <authorList>
            <person name="Gilbert D."/>
            <person name="Podicheti R."/>
            <person name="Orsini L."/>
            <person name="Colbourne J."/>
            <person name="Pfrender M."/>
        </authorList>
    </citation>
    <scope>NUCLEOTIDE SEQUENCE</scope>
</reference>
<proteinExistence type="predicted"/>
<dbReference type="Pfam" id="PF00092">
    <property type="entry name" value="VWA"/>
    <property type="match status" value="1"/>
</dbReference>
<protein>
    <submittedName>
        <fullName evidence="1">Uncharacterized protein</fullName>
    </submittedName>
</protein>
<dbReference type="InterPro" id="IPR013694">
    <property type="entry name" value="VIT"/>
</dbReference>
<dbReference type="SMART" id="SM00327">
    <property type="entry name" value="VWA"/>
    <property type="match status" value="1"/>
</dbReference>